<reference evidence="2 3" key="1">
    <citation type="submission" date="2016-05" db="EMBL/GenBank/DDBJ databases">
        <title>Whole genome sequencing of Tetragenococcus halophilus subsp. halophilus NISL 7118.</title>
        <authorList>
            <person name="Shiwa Y."/>
            <person name="Nishimura I."/>
            <person name="Yoshikawa H."/>
            <person name="Koyama Y."/>
            <person name="Oguma T."/>
        </authorList>
    </citation>
    <scope>NUCLEOTIDE SEQUENCE [LARGE SCALE GENOMIC DNA]</scope>
    <source>
        <strain evidence="2 3">NISL 7118</strain>
    </source>
</reference>
<dbReference type="InterPro" id="IPR036237">
    <property type="entry name" value="Xyl_isomerase-like_sf"/>
</dbReference>
<comment type="caution">
    <text evidence="2">The sequence shown here is derived from an EMBL/GenBank/DDBJ whole genome shotgun (WGS) entry which is preliminary data.</text>
</comment>
<dbReference type="EMBL" id="BDEC01000089">
    <property type="protein sequence ID" value="GBD69009.1"/>
    <property type="molecule type" value="Genomic_DNA"/>
</dbReference>
<dbReference type="Proteomes" id="UP000236214">
    <property type="component" value="Unassembled WGS sequence"/>
</dbReference>
<evidence type="ECO:0000259" key="1">
    <source>
        <dbReference type="Pfam" id="PF01261"/>
    </source>
</evidence>
<dbReference type="PANTHER" id="PTHR12110:SF48">
    <property type="entry name" value="BLL3656 PROTEIN"/>
    <property type="match status" value="1"/>
</dbReference>
<dbReference type="SUPFAM" id="SSF51658">
    <property type="entry name" value="Xylose isomerase-like"/>
    <property type="match status" value="1"/>
</dbReference>
<name>A0A2H6CVJ1_TETHA</name>
<dbReference type="PANTHER" id="PTHR12110">
    <property type="entry name" value="HYDROXYPYRUVATE ISOMERASE"/>
    <property type="match status" value="1"/>
</dbReference>
<proteinExistence type="predicted"/>
<feature type="domain" description="Xylose isomerase-like TIM barrel" evidence="1">
    <location>
        <begin position="26"/>
        <end position="260"/>
    </location>
</feature>
<dbReference type="InterPro" id="IPR050312">
    <property type="entry name" value="IolE/XylAMocC-like"/>
</dbReference>
<evidence type="ECO:0000313" key="3">
    <source>
        <dbReference type="Proteomes" id="UP000236214"/>
    </source>
</evidence>
<dbReference type="Pfam" id="PF01261">
    <property type="entry name" value="AP_endonuc_2"/>
    <property type="match status" value="1"/>
</dbReference>
<organism evidence="2 3">
    <name type="scientific">Tetragenococcus halophilus subsp. halophilus</name>
    <dbReference type="NCBI Taxonomy" id="1513897"/>
    <lineage>
        <taxon>Bacteria</taxon>
        <taxon>Bacillati</taxon>
        <taxon>Bacillota</taxon>
        <taxon>Bacilli</taxon>
        <taxon>Lactobacillales</taxon>
        <taxon>Enterococcaceae</taxon>
        <taxon>Tetragenococcus</taxon>
    </lineage>
</organism>
<accession>A0A2H6CVJ1</accession>
<protein>
    <recommendedName>
        <fullName evidence="1">Xylose isomerase-like TIM barrel domain-containing protein</fullName>
    </recommendedName>
</protein>
<keyword evidence="3" id="KW-1185">Reference proteome</keyword>
<gene>
    <name evidence="2" type="ORF">TEHN7118_1815</name>
</gene>
<evidence type="ECO:0000313" key="2">
    <source>
        <dbReference type="EMBL" id="GBD69009.1"/>
    </source>
</evidence>
<dbReference type="AlphaFoldDB" id="A0A2H6CVJ1"/>
<dbReference type="Gene3D" id="3.20.20.150">
    <property type="entry name" value="Divalent-metal-dependent TIM barrel enzymes"/>
    <property type="match status" value="1"/>
</dbReference>
<dbReference type="RefSeq" id="WP_103103635.1">
    <property type="nucleotide sequence ID" value="NZ_BDEC01000089.1"/>
</dbReference>
<sequence>MSKKMPLTISSLTLGSECSFEKRVSVAAKAGFAGIGLTAEAYVDALAEGYSDEELLQILKKYQMKVTEIECVQAWAAENRSYEEKFKEQVCFHMCHLFGVKQVNVALMESYSLAYMAEKLAQLCQRAGDLLIAIEPMPYSGIVDFATAKKLIQQSQANNVGILLDAWHWYRASQTFSELTAKDAQYIVSIQLNDAYQRPYATAILRDEAMHDRLAPGDGIIDLAAFIAMIKEAGVKPSIIGIEVVNDKLLSKGIETTARYTYEKTVALLKKYWPDII</sequence>
<dbReference type="InterPro" id="IPR013022">
    <property type="entry name" value="Xyl_isomerase-like_TIM-brl"/>
</dbReference>